<dbReference type="OrthoDB" id="58416at2759"/>
<sequence length="252" mass="28984">MISSDAPWADAPFTLIPTPGRGENVNKLDDTVWIAREMANAHNGMLRALNSIYQQCIYVKEAKDVKDLLLYARLWCDWIHEHHEGEETFLFARIEEITGVERLMEVNVAQHHTFMNGLEELQKYAKEIKAEEYDGMKLRSIIDSFGGNLTKHLTEEIETLLGLKKYDGPALRKAFVGFDDEMRKGDKSTLFPIVLGSSDVNYEGGLDWPEVPGPIKALVYYWFERKYKGAWRFCPSTTWGERRQLLFTGKAD</sequence>
<feature type="domain" description="Hemerythrin-like" evidence="1">
    <location>
        <begin position="36"/>
        <end position="161"/>
    </location>
</feature>
<dbReference type="InterPro" id="IPR053206">
    <property type="entry name" value="Dimeric_xanthone_biosynth"/>
</dbReference>
<evidence type="ECO:0000313" key="3">
    <source>
        <dbReference type="Proteomes" id="UP000235672"/>
    </source>
</evidence>
<evidence type="ECO:0000259" key="1">
    <source>
        <dbReference type="Pfam" id="PF01814"/>
    </source>
</evidence>
<accession>A0A2J6Q0B3</accession>
<dbReference type="InterPro" id="IPR012312">
    <property type="entry name" value="Hemerythrin-like"/>
</dbReference>
<reference evidence="2 3" key="1">
    <citation type="submission" date="2016-05" db="EMBL/GenBank/DDBJ databases">
        <title>A degradative enzymes factory behind the ericoid mycorrhizal symbiosis.</title>
        <authorList>
            <consortium name="DOE Joint Genome Institute"/>
            <person name="Martino E."/>
            <person name="Morin E."/>
            <person name="Grelet G."/>
            <person name="Kuo A."/>
            <person name="Kohler A."/>
            <person name="Daghino S."/>
            <person name="Barry K."/>
            <person name="Choi C."/>
            <person name="Cichocki N."/>
            <person name="Clum A."/>
            <person name="Copeland A."/>
            <person name="Hainaut M."/>
            <person name="Haridas S."/>
            <person name="Labutti K."/>
            <person name="Lindquist E."/>
            <person name="Lipzen A."/>
            <person name="Khouja H.-R."/>
            <person name="Murat C."/>
            <person name="Ohm R."/>
            <person name="Olson A."/>
            <person name="Spatafora J."/>
            <person name="Veneault-Fourrey C."/>
            <person name="Henrissat B."/>
            <person name="Grigoriev I."/>
            <person name="Martin F."/>
            <person name="Perotto S."/>
        </authorList>
    </citation>
    <scope>NUCLEOTIDE SEQUENCE [LARGE SCALE GENOMIC DNA]</scope>
    <source>
        <strain evidence="2 3">UAMH 7357</strain>
    </source>
</reference>
<keyword evidence="3" id="KW-1185">Reference proteome</keyword>
<dbReference type="Gene3D" id="1.20.120.520">
    <property type="entry name" value="nmb1532 protein domain like"/>
    <property type="match status" value="1"/>
</dbReference>
<evidence type="ECO:0000313" key="2">
    <source>
        <dbReference type="EMBL" id="PMD19715.1"/>
    </source>
</evidence>
<dbReference type="EMBL" id="KZ613488">
    <property type="protein sequence ID" value="PMD19715.1"/>
    <property type="molecule type" value="Genomic_DNA"/>
</dbReference>
<gene>
    <name evidence="2" type="ORF">NA56DRAFT_197819</name>
</gene>
<dbReference type="PANTHER" id="PTHR38048">
    <property type="entry name" value="EXPRESSED PROTEIN"/>
    <property type="match status" value="1"/>
</dbReference>
<dbReference type="PANTHER" id="PTHR38048:SF2">
    <property type="entry name" value="HEMERYTHRIN-LIKE DOMAIN-CONTAINING PROTEIN"/>
    <property type="match status" value="1"/>
</dbReference>
<dbReference type="Proteomes" id="UP000235672">
    <property type="component" value="Unassembled WGS sequence"/>
</dbReference>
<dbReference type="CDD" id="cd12108">
    <property type="entry name" value="Hr-like"/>
    <property type="match status" value="1"/>
</dbReference>
<dbReference type="AlphaFoldDB" id="A0A2J6Q0B3"/>
<dbReference type="STRING" id="1745343.A0A2J6Q0B3"/>
<proteinExistence type="predicted"/>
<name>A0A2J6Q0B3_9HELO</name>
<organism evidence="2 3">
    <name type="scientific">Hyaloscypha hepaticicola</name>
    <dbReference type="NCBI Taxonomy" id="2082293"/>
    <lineage>
        <taxon>Eukaryota</taxon>
        <taxon>Fungi</taxon>
        <taxon>Dikarya</taxon>
        <taxon>Ascomycota</taxon>
        <taxon>Pezizomycotina</taxon>
        <taxon>Leotiomycetes</taxon>
        <taxon>Helotiales</taxon>
        <taxon>Hyaloscyphaceae</taxon>
        <taxon>Hyaloscypha</taxon>
    </lineage>
</organism>
<protein>
    <recommendedName>
        <fullName evidence="1">Hemerythrin-like domain-containing protein</fullName>
    </recommendedName>
</protein>
<dbReference type="Pfam" id="PF01814">
    <property type="entry name" value="Hemerythrin"/>
    <property type="match status" value="1"/>
</dbReference>